<dbReference type="EMBL" id="AAKXGG010000035">
    <property type="protein sequence ID" value="ECW6306785.1"/>
    <property type="molecule type" value="Genomic_DNA"/>
</dbReference>
<dbReference type="EMBL" id="DAAQSU010000042">
    <property type="protein sequence ID" value="HAE0723724.1"/>
    <property type="molecule type" value="Genomic_DNA"/>
</dbReference>
<dbReference type="EMBL" id="DAASTA010000087">
    <property type="protein sequence ID" value="HAE6900848.1"/>
    <property type="molecule type" value="Genomic_DNA"/>
</dbReference>
<dbReference type="EMBL" id="AAHGYF010000037">
    <property type="protein sequence ID" value="EBV9743591.1"/>
    <property type="molecule type" value="Genomic_DNA"/>
</dbReference>
<dbReference type="EMBL" id="AAGEHA010000041">
    <property type="protein sequence ID" value="EBM9625502.1"/>
    <property type="molecule type" value="Genomic_DNA"/>
</dbReference>
<reference evidence="5" key="3">
    <citation type="submission" date="2018-07" db="EMBL/GenBank/DDBJ databases">
        <authorList>
            <person name="Ashton P.M."/>
            <person name="Dallman T."/>
            <person name="Nair S."/>
            <person name="De Pinna E."/>
            <person name="Peters T."/>
            <person name="Grant K."/>
        </authorList>
    </citation>
    <scope>NUCLEOTIDE SEQUENCE</scope>
    <source>
        <strain evidence="5">164940</strain>
        <strain evidence="3">271131</strain>
    </source>
</reference>
<dbReference type="EMBL" id="DAAQTQ010000024">
    <property type="protein sequence ID" value="HAE0818510.1"/>
    <property type="molecule type" value="Genomic_DNA"/>
</dbReference>
<dbReference type="EMBL" id="AAHMSB010000074">
    <property type="protein sequence ID" value="EBX9453878.1"/>
    <property type="molecule type" value="Genomic_DNA"/>
</dbReference>
<evidence type="ECO:0000313" key="3">
    <source>
        <dbReference type="EMBL" id="EBS0945725.1"/>
    </source>
</evidence>
<dbReference type="EMBL" id="DAAQUH010000045">
    <property type="protein sequence ID" value="HAE0896787.1"/>
    <property type="molecule type" value="Genomic_DNA"/>
</dbReference>
<dbReference type="EMBL" id="AAMBKR010000042">
    <property type="protein sequence ID" value="EDF6267523.1"/>
    <property type="molecule type" value="Genomic_DNA"/>
</dbReference>
<dbReference type="EMBL" id="DAATVH010000035">
    <property type="protein sequence ID" value="HAF0269157.1"/>
    <property type="molecule type" value="Genomic_DNA"/>
</dbReference>
<reference evidence="6" key="2">
    <citation type="submission" date="2018-07" db="EMBL/GenBank/DDBJ databases">
        <authorList>
            <consortium name="NARMS: The National Antimicrobial Resistance Monitoring System"/>
        </authorList>
    </citation>
    <scope>NUCLEOTIDE SEQUENCE</scope>
    <source>
        <strain evidence="6">FSIS1605764</strain>
    </source>
</reference>
<evidence type="ECO:0000313" key="9">
    <source>
        <dbReference type="EMBL" id="ECW6306785.1"/>
    </source>
</evidence>
<dbReference type="EMBL" id="AAKWVK010000028">
    <property type="protein sequence ID" value="ECW5630442.1"/>
    <property type="molecule type" value="Genomic_DNA"/>
</dbReference>
<evidence type="ECO:0000313" key="15">
    <source>
        <dbReference type="EMBL" id="HAE0896787.1"/>
    </source>
</evidence>
<reference evidence="12" key="1">
    <citation type="journal article" date="2018" name="Genome Biol.">
        <title>SKESA: strategic k-mer extension for scrupulous assemblies.</title>
        <authorList>
            <person name="Souvorov A."/>
            <person name="Agarwala R."/>
            <person name="Lipman D.J."/>
        </authorList>
    </citation>
    <scope>NUCLEOTIDE SEQUENCE</scope>
    <source>
        <strain evidence="18">12-2288</strain>
        <strain evidence="19">NVSL 6673</strain>
        <strain evidence="12">Salmonella enterica</strain>
    </source>
</reference>
<dbReference type="EMBL" id="DAAQVP010000035">
    <property type="protein sequence ID" value="HAE1051855.1"/>
    <property type="molecule type" value="Genomic_DNA"/>
</dbReference>
<evidence type="ECO:0000313" key="14">
    <source>
        <dbReference type="EMBL" id="HAE0878520.1"/>
    </source>
</evidence>
<organism evidence="12">
    <name type="scientific">Salmonella senftenberg</name>
    <dbReference type="NCBI Taxonomy" id="28150"/>
    <lineage>
        <taxon>Bacteria</taxon>
        <taxon>Pseudomonadati</taxon>
        <taxon>Pseudomonadota</taxon>
        <taxon>Gammaproteobacteria</taxon>
        <taxon>Enterobacterales</taxon>
        <taxon>Enterobacteriaceae</taxon>
        <taxon>Salmonella</taxon>
    </lineage>
</organism>
<evidence type="ECO:0000313" key="19">
    <source>
        <dbReference type="EMBL" id="HAF0269157.1"/>
    </source>
</evidence>
<reference evidence="10" key="5">
    <citation type="submission" date="2018-07" db="EMBL/GenBank/DDBJ databases">
        <authorList>
            <consortium name="PulseNet: The National Subtyping Network for Foodborne Disease Surveillance"/>
            <person name="Tarr C.L."/>
            <person name="Trees E."/>
            <person name="Katz L.S."/>
            <person name="Carleton-Romer H.A."/>
            <person name="Stroika S."/>
            <person name="Kucerova Z."/>
            <person name="Roache K.F."/>
            <person name="Sabol A.L."/>
            <person name="Besser J."/>
            <person name="Gerner-Smidt P."/>
        </authorList>
    </citation>
    <scope>NUCLEOTIDE SEQUENCE</scope>
    <source>
        <strain evidence="10">2017K-0051</strain>
    </source>
</reference>
<reference evidence="4" key="4">
    <citation type="submission" date="2018-07" db="EMBL/GenBank/DDBJ databases">
        <authorList>
            <consortium name="GenomeTrakr network: Whole genome sequencing for foodborne pathogen traceback"/>
        </authorList>
    </citation>
    <scope>NUCLEOTIDE SEQUENCE</scope>
    <source>
        <strain evidence="8">FDA00002889</strain>
        <strain evidence="1">FDA00004931</strain>
        <strain evidence="9">FDA00005019</strain>
        <strain evidence="7">FDA00008985</strain>
        <strain evidence="2">NY-17539</strain>
        <strain evidence="4">WAPHL-SAL-A01132</strain>
    </source>
</reference>
<evidence type="ECO:0000313" key="2">
    <source>
        <dbReference type="EMBL" id="EBM9625502.1"/>
    </source>
</evidence>
<evidence type="ECO:0000313" key="17">
    <source>
        <dbReference type="EMBL" id="HAE1184347.1"/>
    </source>
</evidence>
<dbReference type="AlphaFoldDB" id="A0A3V5TUF1"/>
<evidence type="ECO:0000313" key="1">
    <source>
        <dbReference type="EMBL" id="EBM6344042.1"/>
    </source>
</evidence>
<evidence type="ECO:0000313" key="5">
    <source>
        <dbReference type="EMBL" id="EBX9453878.1"/>
    </source>
</evidence>
<dbReference type="Proteomes" id="UP000295223">
    <property type="component" value="Chromosome"/>
</dbReference>
<evidence type="ECO:0000313" key="7">
    <source>
        <dbReference type="EMBL" id="ECW4162023.1"/>
    </source>
</evidence>
<dbReference type="EMBL" id="CP038593">
    <property type="protein sequence ID" value="QBY61464.1"/>
    <property type="molecule type" value="Genomic_DNA"/>
</dbReference>
<dbReference type="EMBL" id="DAAQTU010000051">
    <property type="protein sequence ID" value="HAE0846578.1"/>
    <property type="molecule type" value="Genomic_DNA"/>
</dbReference>
<evidence type="ECO:0000313" key="13">
    <source>
        <dbReference type="EMBL" id="HAE0846578.1"/>
    </source>
</evidence>
<dbReference type="EMBL" id="AAGDFW010000077">
    <property type="protein sequence ID" value="EBM6344042.1"/>
    <property type="molecule type" value="Genomic_DNA"/>
</dbReference>
<sequence>MKPLIKPEPGDLFYIPALNISDVNGFVLARYIEFIKPNLGYLIEVFDHFYTEPPEKKSDVDMSDRLFRPIFCSMRFSDIPKWKILFSDLDYDKSKSGYERISFAFDGSIWIGGVSKKVKSEQLINIEPSICWRMDHIVFRTIAHLKGLVQKNDVMDYHQLPTEYRVDNEIAKRRVREISELMDKKFKAWDRV</sequence>
<name>A0A3V5TUF1_SALSE</name>
<evidence type="ECO:0000313" key="10">
    <source>
        <dbReference type="EMBL" id="EDF6267523.1"/>
    </source>
</evidence>
<proteinExistence type="predicted"/>
<evidence type="ECO:0000313" key="6">
    <source>
        <dbReference type="EMBL" id="ECU5905257.1"/>
    </source>
</evidence>
<dbReference type="RefSeq" id="WP_000803252.1">
    <property type="nucleotide sequence ID" value="NZ_CALPAB010000019.1"/>
</dbReference>
<reference evidence="12" key="7">
    <citation type="submission" date="2019-04" db="EMBL/GenBank/DDBJ databases">
        <authorList>
            <consortium name="NCBI Pathogen Detection Project"/>
        </authorList>
    </citation>
    <scope>NUCLEOTIDE SEQUENCE</scope>
    <source>
        <strain evidence="18">12-2288</strain>
        <strain evidence="19">NVSL 6673</strain>
        <strain evidence="12">Salmonella enterica</strain>
    </source>
</reference>
<dbReference type="EMBL" id="DAAQWR010000030">
    <property type="protein sequence ID" value="HAE1184347.1"/>
    <property type="molecule type" value="Genomic_DNA"/>
</dbReference>
<evidence type="ECO:0000313" key="12">
    <source>
        <dbReference type="EMBL" id="HAE0818510.1"/>
    </source>
</evidence>
<accession>A0A3V5TUF1</accession>
<evidence type="ECO:0000313" key="11">
    <source>
        <dbReference type="EMBL" id="HAE0723724.1"/>
    </source>
</evidence>
<dbReference type="EMBL" id="DAAQUA010000027">
    <property type="protein sequence ID" value="HAE0878520.1"/>
    <property type="molecule type" value="Genomic_DNA"/>
</dbReference>
<dbReference type="EMBL" id="AAKQKN010000040">
    <property type="protein sequence ID" value="ECU5905257.1"/>
    <property type="molecule type" value="Genomic_DNA"/>
</dbReference>
<dbReference type="EMBL" id="AAKWII010000026">
    <property type="protein sequence ID" value="ECW4162023.1"/>
    <property type="molecule type" value="Genomic_DNA"/>
</dbReference>
<evidence type="ECO:0000313" key="8">
    <source>
        <dbReference type="EMBL" id="ECW5630442.1"/>
    </source>
</evidence>
<gene>
    <name evidence="6" type="ORF">A0E85_24760</name>
    <name evidence="7" type="ORF">AA192_23440</name>
    <name evidence="8" type="ORF">AE408_22840</name>
    <name evidence="1" type="ORF">AMA87_22815</name>
    <name evidence="9" type="ORF">AMB70_23795</name>
    <name evidence="4" type="ORF">ASA99_23890</name>
    <name evidence="10" type="ORF">B0986_23025</name>
    <name evidence="3" type="ORF">D5822_24635</name>
    <name evidence="5" type="ORF">DT219_24515</name>
    <name evidence="20" type="ORF">E5F22_01610</name>
    <name evidence="16" type="ORF">G2781_23960</name>
    <name evidence="17" type="ORF">G2786_23650</name>
    <name evidence="11" type="ORF">G2801_24405</name>
    <name evidence="12" type="ORF">G2891_23145</name>
    <name evidence="15" type="ORF">G2901_24170</name>
    <name evidence="13" type="ORF">G2907_25570</name>
    <name evidence="14" type="ORF">G2909_23190</name>
    <name evidence="18" type="ORF">G4L31_004722</name>
    <name evidence="19" type="ORF">GNA61_004695</name>
    <name evidence="2" type="ORF">IL86_23715</name>
</gene>
<evidence type="ECO:0000313" key="16">
    <source>
        <dbReference type="EMBL" id="HAE1051855.1"/>
    </source>
</evidence>
<accession>A0A3Y8XZH3</accession>
<reference evidence="20 21" key="6">
    <citation type="submission" date="2019-04" db="EMBL/GenBank/DDBJ databases">
        <title>Development of a multi-locus typing scheme for an Enterobacteriaceae linear plasmid that mediates inter-species transfer of flagella.</title>
        <authorList>
            <person name="Robertson J."/>
            <person name="Lin J."/>
            <person name="Wren-Hedegus A."/>
            <person name="Arya G."/>
            <person name="Carrillo C."/>
            <person name="Nash J.H.E."/>
        </authorList>
    </citation>
    <scope>NUCLEOTIDE SEQUENCE [LARGE SCALE GENOMIC DNA]</scope>
    <source>
        <strain evidence="20 21">SA20130280</strain>
    </source>
</reference>
<evidence type="ECO:0000313" key="18">
    <source>
        <dbReference type="EMBL" id="HAE6900848.1"/>
    </source>
</evidence>
<evidence type="ECO:0000313" key="21">
    <source>
        <dbReference type="Proteomes" id="UP000295223"/>
    </source>
</evidence>
<dbReference type="EMBL" id="AAGUJP010000049">
    <property type="protein sequence ID" value="EBS0945725.1"/>
    <property type="molecule type" value="Genomic_DNA"/>
</dbReference>
<evidence type="ECO:0000313" key="4">
    <source>
        <dbReference type="EMBL" id="EBV9743591.1"/>
    </source>
</evidence>
<evidence type="ECO:0000313" key="20">
    <source>
        <dbReference type="EMBL" id="QBY61464.1"/>
    </source>
</evidence>
<protein>
    <submittedName>
        <fullName evidence="12">Uncharacterized protein</fullName>
    </submittedName>
</protein>